<feature type="compositionally biased region" description="Polar residues" evidence="1">
    <location>
        <begin position="151"/>
        <end position="160"/>
    </location>
</feature>
<accession>A0ABY5ZGW4</accession>
<dbReference type="RefSeq" id="WP_260746721.1">
    <property type="nucleotide sequence ID" value="NZ_CP092109.1"/>
</dbReference>
<evidence type="ECO:0000256" key="1">
    <source>
        <dbReference type="SAM" id="MobiDB-lite"/>
    </source>
</evidence>
<organism evidence="3 4">
    <name type="scientific">Geoalkalibacter halelectricus</name>
    <dbReference type="NCBI Taxonomy" id="2847045"/>
    <lineage>
        <taxon>Bacteria</taxon>
        <taxon>Pseudomonadati</taxon>
        <taxon>Thermodesulfobacteriota</taxon>
        <taxon>Desulfuromonadia</taxon>
        <taxon>Desulfuromonadales</taxon>
        <taxon>Geoalkalibacteraceae</taxon>
        <taxon>Geoalkalibacter</taxon>
    </lineage>
</organism>
<dbReference type="PANTHER" id="PTHR37533">
    <property type="entry name" value="FLAGELLAR HOOK-LENGTH CONTROL PROTEIN"/>
    <property type="match status" value="1"/>
</dbReference>
<dbReference type="InterPro" id="IPR038610">
    <property type="entry name" value="FliK-like_C_sf"/>
</dbReference>
<feature type="domain" description="Flagellar hook-length control protein-like C-terminal" evidence="2">
    <location>
        <begin position="365"/>
        <end position="445"/>
    </location>
</feature>
<evidence type="ECO:0000313" key="4">
    <source>
        <dbReference type="Proteomes" id="UP001060414"/>
    </source>
</evidence>
<sequence length="494" mass="51695">MQALMIDMTQLLPGLAGAQAQGKGVNNDNFAKLLQALAGAGEHNEELFSALAAEDQALGAQPAELFTPQPTLIPAQVAEMARELPAQGPRYENLPQGTSAPQVQADVSPGEGRAAFAVEQHPGFVSLRQPDSGLPQAQPSFGAQGGAQNPWGETSRQELTPQPEAVPVDPKAHAQALRPGAQASGAATDSAVMAARMQAVVPEQMGKAAVEPGVDRGVSPESQGAPAPSLRRDEPGQMLRDTMDARFAALLGPRALHGESLRPSEGGRLDAVLVQEPGAGEESSRIAGLASRQGQSDAGTLLHRNPAAEVALPSPGAAAEPSTTFAVDTARSAPVTPEAAAPQTVKLPSGAQVPEQQILNQVMERLQVRNAGERSVMTLRLNPQELGELRMELVMEKGVLKAQVLAQTPQVQEVLERNLHRLREALEGQGVKIDSFEVGLDDGRRNGGHQAFDQRPAAEFAQPRTSARSLAALEKESPEPSAAAPAGGGINLRI</sequence>
<dbReference type="Gene3D" id="3.30.750.140">
    <property type="match status" value="1"/>
</dbReference>
<gene>
    <name evidence="3" type="ORF">L9S41_11800</name>
</gene>
<feature type="region of interest" description="Disordered" evidence="1">
    <location>
        <begin position="125"/>
        <end position="189"/>
    </location>
</feature>
<name>A0ABY5ZGW4_9BACT</name>
<feature type="region of interest" description="Disordered" evidence="1">
    <location>
        <begin position="442"/>
        <end position="494"/>
    </location>
</feature>
<evidence type="ECO:0000259" key="2">
    <source>
        <dbReference type="Pfam" id="PF02120"/>
    </source>
</evidence>
<keyword evidence="3" id="KW-0969">Cilium</keyword>
<dbReference type="InterPro" id="IPR021136">
    <property type="entry name" value="Flagellar_hook_control-like_C"/>
</dbReference>
<dbReference type="InterPro" id="IPR052563">
    <property type="entry name" value="FliK"/>
</dbReference>
<protein>
    <submittedName>
        <fullName evidence="3">Flagellar hook-length control protein FliK</fullName>
    </submittedName>
</protein>
<dbReference type="CDD" id="cd17470">
    <property type="entry name" value="T3SS_Flik_C"/>
    <property type="match status" value="1"/>
</dbReference>
<keyword evidence="3" id="KW-0282">Flagellum</keyword>
<dbReference type="Pfam" id="PF02120">
    <property type="entry name" value="Flg_hook"/>
    <property type="match status" value="1"/>
</dbReference>
<proteinExistence type="predicted"/>
<keyword evidence="3" id="KW-0966">Cell projection</keyword>
<dbReference type="PANTHER" id="PTHR37533:SF2">
    <property type="entry name" value="FLAGELLAR HOOK-LENGTH CONTROL PROTEIN"/>
    <property type="match status" value="1"/>
</dbReference>
<dbReference type="Proteomes" id="UP001060414">
    <property type="component" value="Chromosome"/>
</dbReference>
<reference evidence="3" key="1">
    <citation type="journal article" date="2022" name="Environ. Microbiol.">
        <title>Geoalkalibacter halelectricus SAP #1 sp. nov. possessing extracellular electron transfer and mineral#reducing capabilities from a haloalkaline environment.</title>
        <authorList>
            <person name="Yadav S."/>
            <person name="Singh R."/>
            <person name="Sundharam S.S."/>
            <person name="Chaudhary S."/>
            <person name="Krishnamurthi S."/>
            <person name="Patil S.A."/>
        </authorList>
    </citation>
    <scope>NUCLEOTIDE SEQUENCE</scope>
    <source>
        <strain evidence="3">SAP-1</strain>
    </source>
</reference>
<evidence type="ECO:0000313" key="3">
    <source>
        <dbReference type="EMBL" id="UWZ78372.1"/>
    </source>
</evidence>
<keyword evidence="4" id="KW-1185">Reference proteome</keyword>
<feature type="region of interest" description="Disordered" evidence="1">
    <location>
        <begin position="210"/>
        <end position="234"/>
    </location>
</feature>
<dbReference type="EMBL" id="CP092109">
    <property type="protein sequence ID" value="UWZ78372.1"/>
    <property type="molecule type" value="Genomic_DNA"/>
</dbReference>